<dbReference type="OrthoDB" id="27603at2759"/>
<dbReference type="GO" id="GO:0000226">
    <property type="term" value="P:microtubule cytoskeleton organization"/>
    <property type="evidence" value="ECO:0007669"/>
    <property type="project" value="TreeGrafter"/>
</dbReference>
<dbReference type="GO" id="GO:0005524">
    <property type="term" value="F:ATP binding"/>
    <property type="evidence" value="ECO:0007669"/>
    <property type="project" value="UniProtKB-KW"/>
</dbReference>
<keyword evidence="4" id="KW-0493">Microtubule</keyword>
<comment type="subcellular location">
    <subcellularLocation>
        <location evidence="1">Cytoplasm</location>
        <location evidence="1">Cytoskeleton</location>
    </subcellularLocation>
</comment>
<evidence type="ECO:0000256" key="7">
    <source>
        <dbReference type="ARBA" id="ARBA00023017"/>
    </source>
</evidence>
<evidence type="ECO:0000313" key="11">
    <source>
        <dbReference type="EMBL" id="CCX32323.1"/>
    </source>
</evidence>
<dbReference type="GO" id="GO:0035974">
    <property type="term" value="C:meiotic spindle pole body"/>
    <property type="evidence" value="ECO:0007669"/>
    <property type="project" value="TreeGrafter"/>
</dbReference>
<dbReference type="PANTHER" id="PTHR12688:SF0">
    <property type="entry name" value="DYNEIN LIGHT INTERMEDIATE CHAIN"/>
    <property type="match status" value="1"/>
</dbReference>
<evidence type="ECO:0000256" key="2">
    <source>
        <dbReference type="ARBA" id="ARBA00022448"/>
    </source>
</evidence>
<protein>
    <submittedName>
        <fullName evidence="11">Similar to Cytoplasmic dynein 1 light intermediate chain 2 acc. no. Q4R5P6</fullName>
    </submittedName>
</protein>
<dbReference type="OMA" id="FKHNVID"/>
<dbReference type="GO" id="GO:0007018">
    <property type="term" value="P:microtubule-based movement"/>
    <property type="evidence" value="ECO:0007669"/>
    <property type="project" value="InterPro"/>
</dbReference>
<dbReference type="Proteomes" id="UP000018144">
    <property type="component" value="Unassembled WGS sequence"/>
</dbReference>
<dbReference type="Pfam" id="PF05783">
    <property type="entry name" value="DLIC"/>
    <property type="match status" value="1"/>
</dbReference>
<dbReference type="EMBL" id="HF935830">
    <property type="protein sequence ID" value="CCX32323.1"/>
    <property type="molecule type" value="Genomic_DNA"/>
</dbReference>
<dbReference type="AlphaFoldDB" id="U4LK69"/>
<gene>
    <name evidence="11" type="ORF">PCON_12955</name>
</gene>
<sequence length="485" mass="53009">MSDASSTATEKAENSWLDMLSKVTLSRRLPHKSILVLGGTSEGQKEFVESLGAGGHKKGSKAAPIANAFALGYTYQDVLDADHEDVLARLGIYLIKEPSPAFIPLLRPLFTPATLPETMVVILLDWSRPWEWVRQMKTWVRLLRGIFHTLDEDCHLALDEVIRAWDSRRSTYVSDGGGAPGTTTLPDVVLPLGQGEFDEPIGLPLCVVCQNADKIELLEKERGWKEEEFDFVLQFLRTILLKHGASLIYTTPSSPSSLQPLIHNMLSIASPLRSQTLKHNVIDRDKVLVPPHWDSWGKIRVLREGFDVEGINLGWSADIAPSSEPEGSEAGDLEGNGEGGGATEVYEDVIKDTGRQNDHMALLKGRTMEVMPVDTQEFLASQLETLEQKAQEDRGVKGKKGMAGVEEQDGALQEQVGPVQFNVGGIQVDAENMLESLKQREASRAAGDGMPGGTPPPPVDGKSQNEVLSAFFNSLMKKKGTGKPA</sequence>
<keyword evidence="5" id="KW-0547">Nucleotide-binding</keyword>
<keyword evidence="12" id="KW-1185">Reference proteome</keyword>
<dbReference type="GO" id="GO:0005868">
    <property type="term" value="C:cytoplasmic dynein complex"/>
    <property type="evidence" value="ECO:0007669"/>
    <property type="project" value="InterPro"/>
</dbReference>
<dbReference type="InterPro" id="IPR008467">
    <property type="entry name" value="Dynein1_light_intermed_chain"/>
</dbReference>
<dbReference type="STRING" id="1076935.U4LK69"/>
<organism evidence="11 12">
    <name type="scientific">Pyronema omphalodes (strain CBS 100304)</name>
    <name type="common">Pyronema confluens</name>
    <dbReference type="NCBI Taxonomy" id="1076935"/>
    <lineage>
        <taxon>Eukaryota</taxon>
        <taxon>Fungi</taxon>
        <taxon>Dikarya</taxon>
        <taxon>Ascomycota</taxon>
        <taxon>Pezizomycotina</taxon>
        <taxon>Pezizomycetes</taxon>
        <taxon>Pezizales</taxon>
        <taxon>Pyronemataceae</taxon>
        <taxon>Pyronema</taxon>
    </lineage>
</organism>
<proteinExistence type="predicted"/>
<dbReference type="PANTHER" id="PTHR12688">
    <property type="entry name" value="DYNEIN LIGHT INTERMEDIATE CHAIN"/>
    <property type="match status" value="1"/>
</dbReference>
<keyword evidence="3" id="KW-0963">Cytoplasm</keyword>
<keyword evidence="9" id="KW-0206">Cytoskeleton</keyword>
<evidence type="ECO:0000256" key="8">
    <source>
        <dbReference type="ARBA" id="ARBA00023175"/>
    </source>
</evidence>
<keyword evidence="6" id="KW-0067">ATP-binding</keyword>
<evidence type="ECO:0000256" key="1">
    <source>
        <dbReference type="ARBA" id="ARBA00004245"/>
    </source>
</evidence>
<reference evidence="11 12" key="1">
    <citation type="journal article" date="2013" name="PLoS Genet.">
        <title>The genome and development-dependent transcriptomes of Pyronema confluens: a window into fungal evolution.</title>
        <authorList>
            <person name="Traeger S."/>
            <person name="Altegoer F."/>
            <person name="Freitag M."/>
            <person name="Gabaldon T."/>
            <person name="Kempken F."/>
            <person name="Kumar A."/>
            <person name="Marcet-Houben M."/>
            <person name="Poggeler S."/>
            <person name="Stajich J.E."/>
            <person name="Nowrousian M."/>
        </authorList>
    </citation>
    <scope>NUCLEOTIDE SEQUENCE [LARGE SCALE GENOMIC DNA]</scope>
    <source>
        <strain evidence="12">CBS 100304</strain>
        <tissue evidence="11">Vegetative mycelium</tissue>
    </source>
</reference>
<dbReference type="eggNOG" id="KOG3905">
    <property type="taxonomic scope" value="Eukaryota"/>
</dbReference>
<evidence type="ECO:0000256" key="5">
    <source>
        <dbReference type="ARBA" id="ARBA00022741"/>
    </source>
</evidence>
<evidence type="ECO:0000256" key="6">
    <source>
        <dbReference type="ARBA" id="ARBA00022840"/>
    </source>
</evidence>
<keyword evidence="2" id="KW-0813">Transport</keyword>
<evidence type="ECO:0000256" key="3">
    <source>
        <dbReference type="ARBA" id="ARBA00022490"/>
    </source>
</evidence>
<evidence type="ECO:0000256" key="9">
    <source>
        <dbReference type="ARBA" id="ARBA00023212"/>
    </source>
</evidence>
<evidence type="ECO:0000256" key="4">
    <source>
        <dbReference type="ARBA" id="ARBA00022701"/>
    </source>
</evidence>
<keyword evidence="8" id="KW-0505">Motor protein</keyword>
<feature type="region of interest" description="Disordered" evidence="10">
    <location>
        <begin position="318"/>
        <end position="342"/>
    </location>
</feature>
<dbReference type="GO" id="GO:0005874">
    <property type="term" value="C:microtubule"/>
    <property type="evidence" value="ECO:0007669"/>
    <property type="project" value="UniProtKB-KW"/>
</dbReference>
<evidence type="ECO:0000313" key="12">
    <source>
        <dbReference type="Proteomes" id="UP000018144"/>
    </source>
</evidence>
<keyword evidence="7" id="KW-0243">Dynein</keyword>
<accession>U4LK69</accession>
<evidence type="ECO:0000256" key="10">
    <source>
        <dbReference type="SAM" id="MobiDB-lite"/>
    </source>
</evidence>
<dbReference type="InterPro" id="IPR022780">
    <property type="entry name" value="Dynein_light_int_chain"/>
</dbReference>
<name>U4LK69_PYROM</name>
<dbReference type="GO" id="GO:0045504">
    <property type="term" value="F:dynein heavy chain binding"/>
    <property type="evidence" value="ECO:0007669"/>
    <property type="project" value="TreeGrafter"/>
</dbReference>
<feature type="region of interest" description="Disordered" evidence="10">
    <location>
        <begin position="435"/>
        <end position="466"/>
    </location>
</feature>